<dbReference type="Proteomes" id="UP000092544">
    <property type="component" value="Unassembled WGS sequence"/>
</dbReference>
<comment type="subunit">
    <text evidence="1 10">Homotrimer.</text>
</comment>
<feature type="binding site" evidence="10">
    <location>
        <position position="206"/>
    </location>
    <ligand>
        <name>Mg(2+)</name>
        <dbReference type="ChEBI" id="CHEBI:18420"/>
        <label>2</label>
        <note>ligand shared between trimeric partners</note>
    </ligand>
</feature>
<dbReference type="Gene3D" id="3.30.70.2010">
    <property type="match status" value="1"/>
</dbReference>
<keyword evidence="5 10" id="KW-0479">Metal-binding</keyword>
<keyword evidence="13" id="KW-1185">Reference proteome</keyword>
<feature type="binding site" evidence="10">
    <location>
        <position position="242"/>
    </location>
    <ligand>
        <name>succinyl-CoA</name>
        <dbReference type="ChEBI" id="CHEBI:57292"/>
    </ligand>
</feature>
<evidence type="ECO:0000256" key="7">
    <source>
        <dbReference type="ARBA" id="ARBA00022915"/>
    </source>
</evidence>
<dbReference type="OrthoDB" id="9782799at2"/>
<dbReference type="Pfam" id="PF14789">
    <property type="entry name" value="THDPS_M"/>
    <property type="match status" value="1"/>
</dbReference>
<gene>
    <name evidence="10 12" type="primary">dapD</name>
    <name evidence="12" type="ORF">MSP8886_01247</name>
</gene>
<evidence type="ECO:0000256" key="3">
    <source>
        <dbReference type="ARBA" id="ARBA00022605"/>
    </source>
</evidence>
<feature type="binding site" evidence="10">
    <location>
        <position position="239"/>
    </location>
    <ligand>
        <name>succinyl-CoA</name>
        <dbReference type="ChEBI" id="CHEBI:57292"/>
    </ligand>
</feature>
<dbReference type="AlphaFoldDB" id="A0A1A8TAQ7"/>
<feature type="binding site" evidence="10">
    <location>
        <begin position="280"/>
        <end position="281"/>
    </location>
    <ligand>
        <name>succinyl-CoA</name>
        <dbReference type="ChEBI" id="CHEBI:57292"/>
    </ligand>
</feature>
<keyword evidence="7 10" id="KW-0220">Diaminopimelate biosynthesis</keyword>
<organism evidence="12 13">
    <name type="scientific">Marinomonas spartinae</name>
    <dbReference type="NCBI Taxonomy" id="1792290"/>
    <lineage>
        <taxon>Bacteria</taxon>
        <taxon>Pseudomonadati</taxon>
        <taxon>Pseudomonadota</taxon>
        <taxon>Gammaproteobacteria</taxon>
        <taxon>Oceanospirillales</taxon>
        <taxon>Oceanospirillaceae</taxon>
        <taxon>Marinomonas</taxon>
    </lineage>
</organism>
<dbReference type="STRING" id="1792290.MSP8886_01247"/>
<keyword evidence="8 10" id="KW-0457">Lysine biosynthesis</keyword>
<dbReference type="InterPro" id="IPR038361">
    <property type="entry name" value="THDPS_M_sf"/>
</dbReference>
<dbReference type="RefSeq" id="WP_067013791.1">
    <property type="nucleotide sequence ID" value="NZ_FLOB01000002.1"/>
</dbReference>
<keyword evidence="4 10" id="KW-0808">Transferase</keyword>
<evidence type="ECO:0000256" key="1">
    <source>
        <dbReference type="ARBA" id="ARBA00011233"/>
    </source>
</evidence>
<dbReference type="HAMAP" id="MF_02122">
    <property type="entry name" value="DapD_type2"/>
    <property type="match status" value="1"/>
</dbReference>
<comment type="similarity">
    <text evidence="10">Belongs to the type 2 tetrahydrodipicolinate N-succinyltransferase family.</text>
</comment>
<evidence type="ECO:0000256" key="4">
    <source>
        <dbReference type="ARBA" id="ARBA00022679"/>
    </source>
</evidence>
<proteinExistence type="inferred from homology"/>
<dbReference type="InterPro" id="IPR026586">
    <property type="entry name" value="Type2_DapD"/>
</dbReference>
<feature type="binding site" evidence="10">
    <location>
        <position position="305"/>
    </location>
    <ligand>
        <name>succinyl-CoA</name>
        <dbReference type="ChEBI" id="CHEBI:57292"/>
    </ligand>
</feature>
<keyword evidence="2 10" id="KW-0963">Cytoplasm</keyword>
<evidence type="ECO:0000256" key="8">
    <source>
        <dbReference type="ARBA" id="ARBA00023154"/>
    </source>
</evidence>
<comment type="caution">
    <text evidence="10">Lacks conserved residue(s) required for the propagation of feature annotation.</text>
</comment>
<sequence>MSDQIFAFGLGIGTQNKEGNWLEVFYSAPSIDVEKSTLDALLESTNYEGGNSTLVLDDSDLNRLHMSLLKAGNIEQAELASRLKASSQPIVLCILATDEAPTNPAEVYLKLQLISHRLIKPHGTVLDGMFGLLINTAWTSEGPIDVRELADRQLTARMQGRTIEVFSVDKFPKMANFVVPSGIRIGNAARIRLGAHLGEGTTVMHEGFCNFNAGTLGNSMVEGRISAGVVVGEGSDLGAGCSTMGTLSGGGNIIIGIGEKCLVGANAGIGIGLGDRCTVEAGLYVTAGQKILVRDSNGEPVATVKARELSGKSDLLFIRNSETGAVECRTNKTAIALNEELHAHN</sequence>
<evidence type="ECO:0000259" key="11">
    <source>
        <dbReference type="Pfam" id="PF14789"/>
    </source>
</evidence>
<dbReference type="Pfam" id="PF14602">
    <property type="entry name" value="Hexapep_2"/>
    <property type="match status" value="1"/>
</dbReference>
<reference evidence="12 13" key="1">
    <citation type="submission" date="2016-06" db="EMBL/GenBank/DDBJ databases">
        <authorList>
            <person name="Kjaerup R.B."/>
            <person name="Dalgaard T.S."/>
            <person name="Juul-Madsen H.R."/>
        </authorList>
    </citation>
    <scope>NUCLEOTIDE SEQUENCE [LARGE SCALE GENOMIC DNA]</scope>
    <source>
        <strain evidence="12 13">CECT 8886</strain>
    </source>
</reference>
<dbReference type="InterPro" id="IPR011004">
    <property type="entry name" value="Trimer_LpxA-like_sf"/>
</dbReference>
<comment type="catalytic activity">
    <reaction evidence="10">
        <text>(S)-2,3,4,5-tetrahydrodipicolinate + succinyl-CoA + H2O = (S)-2-succinylamino-6-oxoheptanedioate + CoA</text>
        <dbReference type="Rhea" id="RHEA:17325"/>
        <dbReference type="ChEBI" id="CHEBI:15377"/>
        <dbReference type="ChEBI" id="CHEBI:15685"/>
        <dbReference type="ChEBI" id="CHEBI:16845"/>
        <dbReference type="ChEBI" id="CHEBI:57287"/>
        <dbReference type="ChEBI" id="CHEBI:57292"/>
        <dbReference type="EC" id="2.3.1.117"/>
    </reaction>
</comment>
<accession>A0A1A8TAQ7</accession>
<evidence type="ECO:0000256" key="9">
    <source>
        <dbReference type="ARBA" id="ARBA00023315"/>
    </source>
</evidence>
<dbReference type="CDD" id="cd04649">
    <property type="entry name" value="LbH_THP_succinylT_putative"/>
    <property type="match status" value="1"/>
</dbReference>
<dbReference type="GO" id="GO:0008666">
    <property type="term" value="F:2,3,4,5-tetrahydropyridine-2,6-dicarboxylate N-succinyltransferase activity"/>
    <property type="evidence" value="ECO:0007669"/>
    <property type="project" value="UniProtKB-UniRule"/>
</dbReference>
<evidence type="ECO:0000313" key="13">
    <source>
        <dbReference type="Proteomes" id="UP000092544"/>
    </source>
</evidence>
<feature type="domain" description="2,3,4,5-tetrahydropyridine-2,6-dicarboxylate N-succinyltransferase middle" evidence="11">
    <location>
        <begin position="133"/>
        <end position="173"/>
    </location>
</feature>
<dbReference type="GO" id="GO:0009089">
    <property type="term" value="P:lysine biosynthetic process via diaminopimelate"/>
    <property type="evidence" value="ECO:0007669"/>
    <property type="project" value="UniProtKB-UniRule"/>
</dbReference>
<protein>
    <recommendedName>
        <fullName evidence="10">2,3,4,5-tetrahydropyridine-2,6-dicarboxylate N-succinyltransferase</fullName>
        <ecNumber evidence="10">2.3.1.117</ecNumber>
    </recommendedName>
    <alternativeName>
        <fullName evidence="10">Tetrahydrodipicolinate N-succinyltransferase</fullName>
        <shortName evidence="10">THDP succinyltransferase</shortName>
        <shortName evidence="10">THP succinyltransferase</shortName>
    </alternativeName>
    <alternativeName>
        <fullName evidence="10">Tetrahydropicolinate succinylase</fullName>
    </alternativeName>
</protein>
<dbReference type="InterPro" id="IPR019876">
    <property type="entry name" value="DapD_gammaproteobac"/>
</dbReference>
<name>A0A1A8TAQ7_9GAMM</name>
<dbReference type="InterPro" id="IPR032784">
    <property type="entry name" value="THDPS_M"/>
</dbReference>
<comment type="pathway">
    <text evidence="10">Amino-acid biosynthesis; L-lysine biosynthesis via DAP pathway; LL-2,6-diaminopimelate from (S)-tetrahydrodipicolinate (succinylase route): step 1/3.</text>
</comment>
<dbReference type="EMBL" id="FLOB01000002">
    <property type="protein sequence ID" value="SBS28616.1"/>
    <property type="molecule type" value="Genomic_DNA"/>
</dbReference>
<dbReference type="GO" id="GO:0005737">
    <property type="term" value="C:cytoplasm"/>
    <property type="evidence" value="ECO:0007669"/>
    <property type="project" value="UniProtKB-SubCell"/>
</dbReference>
<dbReference type="SUPFAM" id="SSF51161">
    <property type="entry name" value="Trimeric LpxA-like enzymes"/>
    <property type="match status" value="1"/>
</dbReference>
<dbReference type="Gene3D" id="2.160.10.10">
    <property type="entry name" value="Hexapeptide repeat proteins"/>
    <property type="match status" value="1"/>
</dbReference>
<feature type="binding site" evidence="10">
    <location>
        <position position="288"/>
    </location>
    <ligand>
        <name>succinyl-CoA</name>
        <dbReference type="ChEBI" id="CHEBI:57292"/>
    </ligand>
</feature>
<dbReference type="FunFam" id="2.160.10.10:FF:000009">
    <property type="entry name" value="2,3,4,5-tetrahydropyridine-2,6-dicarboxylate N-succinyltransferase"/>
    <property type="match status" value="1"/>
</dbReference>
<dbReference type="GO" id="GO:0019877">
    <property type="term" value="P:diaminopimelate biosynthetic process"/>
    <property type="evidence" value="ECO:0007669"/>
    <property type="project" value="UniProtKB-UniRule"/>
</dbReference>
<feature type="binding site" evidence="10">
    <location>
        <position position="224"/>
    </location>
    <ligand>
        <name>succinyl-CoA</name>
        <dbReference type="ChEBI" id="CHEBI:57292"/>
    </ligand>
</feature>
<evidence type="ECO:0000256" key="10">
    <source>
        <dbReference type="HAMAP-Rule" id="MF_02122"/>
    </source>
</evidence>
<keyword evidence="3 10" id="KW-0028">Amino-acid biosynthesis</keyword>
<evidence type="ECO:0000256" key="6">
    <source>
        <dbReference type="ARBA" id="ARBA00022842"/>
    </source>
</evidence>
<dbReference type="GO" id="GO:0000287">
    <property type="term" value="F:magnesium ion binding"/>
    <property type="evidence" value="ECO:0007669"/>
    <property type="project" value="UniProtKB-UniRule"/>
</dbReference>
<evidence type="ECO:0000256" key="5">
    <source>
        <dbReference type="ARBA" id="ARBA00022723"/>
    </source>
</evidence>
<evidence type="ECO:0000313" key="12">
    <source>
        <dbReference type="EMBL" id="SBS28616.1"/>
    </source>
</evidence>
<feature type="active site" description="Acyl-anhydride intermediate" evidence="10">
    <location>
        <position position="222"/>
    </location>
</feature>
<comment type="function">
    <text evidence="10">Catalyzes the conversion of the cyclic tetrahydrodipicolinate (THDP) into the acyclic N-succinyl-L-2-amino-6-oxopimelate using succinyl-CoA.</text>
</comment>
<dbReference type="InterPro" id="IPR001451">
    <property type="entry name" value="Hexapep"/>
</dbReference>
<dbReference type="NCBIfam" id="TIGR03536">
    <property type="entry name" value="DapD_gpp"/>
    <property type="match status" value="1"/>
</dbReference>
<comment type="subcellular location">
    <subcellularLocation>
        <location evidence="10">Cytoplasm</location>
    </subcellularLocation>
</comment>
<dbReference type="Gene3D" id="3.30.60.70">
    <property type="entry name" value="Trimeric LpxA-like enzymes"/>
    <property type="match status" value="1"/>
</dbReference>
<keyword evidence="6 10" id="KW-0460">Magnesium</keyword>
<feature type="binding site" evidence="10">
    <location>
        <position position="265"/>
    </location>
    <ligand>
        <name>succinyl-CoA</name>
        <dbReference type="ChEBI" id="CHEBI:57292"/>
    </ligand>
</feature>
<dbReference type="UniPathway" id="UPA00034">
    <property type="reaction ID" value="UER00019"/>
</dbReference>
<evidence type="ECO:0000256" key="2">
    <source>
        <dbReference type="ARBA" id="ARBA00022490"/>
    </source>
</evidence>
<dbReference type="EC" id="2.3.1.117" evidence="10"/>
<keyword evidence="9 10" id="KW-0012">Acyltransferase</keyword>